<dbReference type="PANTHER" id="PTHR23138:SF87">
    <property type="entry name" value="E3 SUMO-PROTEIN LIGASE RANBP2"/>
    <property type="match status" value="1"/>
</dbReference>
<dbReference type="SMART" id="SM00160">
    <property type="entry name" value="RanBD"/>
    <property type="match status" value="1"/>
</dbReference>
<feature type="non-terminal residue" evidence="2">
    <location>
        <position position="122"/>
    </location>
</feature>
<evidence type="ECO:0000259" key="1">
    <source>
        <dbReference type="PROSITE" id="PS50196"/>
    </source>
</evidence>
<dbReference type="Proteomes" id="UP001439008">
    <property type="component" value="Unassembled WGS sequence"/>
</dbReference>
<dbReference type="Pfam" id="PF00638">
    <property type="entry name" value="Ran_BP1"/>
    <property type="match status" value="1"/>
</dbReference>
<feature type="domain" description="RanBD1" evidence="1">
    <location>
        <begin position="13"/>
        <end position="122"/>
    </location>
</feature>
<accession>A0ABV2AUV4</accession>
<dbReference type="InterPro" id="IPR011993">
    <property type="entry name" value="PH-like_dom_sf"/>
</dbReference>
<name>A0ABV2AUV4_9EUKA</name>
<keyword evidence="2" id="KW-0436">Ligase</keyword>
<dbReference type="InterPro" id="IPR000156">
    <property type="entry name" value="Ran_bind_dom"/>
</dbReference>
<dbReference type="PANTHER" id="PTHR23138">
    <property type="entry name" value="RAN BINDING PROTEIN"/>
    <property type="match status" value="1"/>
</dbReference>
<comment type="caution">
    <text evidence="2">The sequence shown here is derived from an EMBL/GenBank/DDBJ whole genome shotgun (WGS) entry which is preliminary data.</text>
</comment>
<evidence type="ECO:0000313" key="2">
    <source>
        <dbReference type="EMBL" id="MES1923409.1"/>
    </source>
</evidence>
<dbReference type="EMBL" id="JBDODL010006052">
    <property type="protein sequence ID" value="MES1923409.1"/>
    <property type="molecule type" value="Genomic_DNA"/>
</dbReference>
<reference evidence="2 3" key="1">
    <citation type="journal article" date="2024" name="BMC Biol.">
        <title>Comparative genomics of Ascetosporea gives new insight into the evolutionary basis for animal parasitism in Rhizaria.</title>
        <authorList>
            <person name="Hiltunen Thoren M."/>
            <person name="Onut-Brannstrom I."/>
            <person name="Alfjorden A."/>
            <person name="Peckova H."/>
            <person name="Swords F."/>
            <person name="Hooper C."/>
            <person name="Holzer A.S."/>
            <person name="Bass D."/>
            <person name="Burki F."/>
        </authorList>
    </citation>
    <scope>NUCLEOTIDE SEQUENCE [LARGE SCALE GENOMIC DNA]</scope>
    <source>
        <strain evidence="2">20-A016</strain>
    </source>
</reference>
<dbReference type="InterPro" id="IPR045255">
    <property type="entry name" value="RanBP1-like"/>
</dbReference>
<keyword evidence="3" id="KW-1185">Reference proteome</keyword>
<evidence type="ECO:0000313" key="3">
    <source>
        <dbReference type="Proteomes" id="UP001439008"/>
    </source>
</evidence>
<proteinExistence type="predicted"/>
<dbReference type="Gene3D" id="2.30.29.30">
    <property type="entry name" value="Pleckstrin-homology domain (PH domain)/Phosphotyrosine-binding domain (PTB)"/>
    <property type="match status" value="1"/>
</dbReference>
<dbReference type="PROSITE" id="PS50196">
    <property type="entry name" value="RANBD1"/>
    <property type="match status" value="1"/>
</dbReference>
<organism evidence="2 3">
    <name type="scientific">Bonamia ostreae</name>
    <dbReference type="NCBI Taxonomy" id="126728"/>
    <lineage>
        <taxon>Eukaryota</taxon>
        <taxon>Sar</taxon>
        <taxon>Rhizaria</taxon>
        <taxon>Endomyxa</taxon>
        <taxon>Ascetosporea</taxon>
        <taxon>Haplosporida</taxon>
        <taxon>Bonamia</taxon>
    </lineage>
</organism>
<protein>
    <submittedName>
        <fullName evidence="2">E3 SUMO-protein ligase RanBP2</fullName>
    </submittedName>
</protein>
<sequence length="122" mass="14341">MESELSKKINKKIDEKISSKIITGEEDENLIYKQKVKLYRFAPETKEWKERGIGFFTFLQHKEKHSVRAVLREDKTFKVRLNHSIESGENNCNLSKNANNNKTRVWTAIDYSDEKPKATTFC</sequence>
<dbReference type="SUPFAM" id="SSF50729">
    <property type="entry name" value="PH domain-like"/>
    <property type="match status" value="1"/>
</dbReference>
<gene>
    <name evidence="2" type="primary">RANBP2</name>
    <name evidence="2" type="ORF">MHBO_004976</name>
</gene>
<dbReference type="GO" id="GO:0016874">
    <property type="term" value="F:ligase activity"/>
    <property type="evidence" value="ECO:0007669"/>
    <property type="project" value="UniProtKB-KW"/>
</dbReference>